<dbReference type="GO" id="GO:0005615">
    <property type="term" value="C:extracellular space"/>
    <property type="evidence" value="ECO:0007669"/>
    <property type="project" value="TreeGrafter"/>
</dbReference>
<dbReference type="STRING" id="36087.A0A077ZDJ9"/>
<accession>A0A077ZDJ9</accession>
<feature type="region of interest" description="Disordered" evidence="1">
    <location>
        <begin position="583"/>
        <end position="617"/>
    </location>
</feature>
<dbReference type="AlphaFoldDB" id="A0A077ZDJ9"/>
<proteinExistence type="predicted"/>
<dbReference type="Gene3D" id="3.15.10.10">
    <property type="entry name" value="Bactericidal permeability-increasing protein, domain 1"/>
    <property type="match status" value="1"/>
</dbReference>
<keyword evidence="2" id="KW-0732">Signal</keyword>
<sequence length="704" mass="79311">MHIKHFVPFSTFIIWAGFIRACEKNSINPAVVLRLNKSGVQYLEWQFRRLLKNRFASIDWNNAVKTMLLPSFPLLEARLIDLRPPRFDDFKILPFSRLYFSLSHMDLVIFLEERLQLLSLLRPGISVLAALKSLSLEVSIEVIFSDDTKTVSLVMDECNVTIGWSRLKFINVDFFGDILNSMNKTMSGLLQVGAQKRICSQMEQFIDNTLSGYLETVPHKFPIAQAISDQTFSPSALPLLPRDKANLLRELMVDLSLVRAPLLNEKAVVTMHAGEVSWKGQGKTPFSATALYSSLESHNRMASIFLSDYVFNSLMYALWDRRFFNFVLTEHNSALMELLQSTECAFELCLPDLLELLDIDVDFESRLELVMTLIAPPNVSFSDNFGMVTSKGKIYLNSVGPQGVVNVFKVNVHATAAFRLFIQKDMTLKGKVAIDRLIMTTDRSSKAALNEKELEFFANIAKTILEVVGTDLLDQGIVLPSMTGFTVKNGLLHFVGNSMKADFDFDIDEDLLSNFGARFSQAKRIDSSEDSLNAKYGDDANGGGGSITYSLMTRMLSSRAVRTFTTIALTAVTAAEIQQSSTGFERQLSAAHPDSRIVQIGPMSEENKDDKDKHEHKRIVILPVEKAVIYQPEISPEMVKKLKSSADYAQWAGRTRYVPNSKSNEAEETDEDFEMPRPRKQKDQPEPKKTDAPNNVKECHQKQN</sequence>
<dbReference type="InterPro" id="IPR001124">
    <property type="entry name" value="Lipid-bd_serum_glycop_C"/>
</dbReference>
<feature type="region of interest" description="Disordered" evidence="1">
    <location>
        <begin position="653"/>
        <end position="704"/>
    </location>
</feature>
<gene>
    <name evidence="4" type="ORF">TTRE_0000500701</name>
</gene>
<dbReference type="Proteomes" id="UP000030665">
    <property type="component" value="Unassembled WGS sequence"/>
</dbReference>
<evidence type="ECO:0000259" key="3">
    <source>
        <dbReference type="SMART" id="SM00329"/>
    </source>
</evidence>
<dbReference type="EMBL" id="HG806071">
    <property type="protein sequence ID" value="CDW56725.1"/>
    <property type="molecule type" value="Genomic_DNA"/>
</dbReference>
<reference evidence="4" key="2">
    <citation type="submission" date="2014-03" db="EMBL/GenBank/DDBJ databases">
        <title>The whipworm genome and dual-species transcriptomics of an intimate host-pathogen interaction.</title>
        <authorList>
            <person name="Foth B.J."/>
            <person name="Tsai I.J."/>
            <person name="Reid A.J."/>
            <person name="Bancroft A.J."/>
            <person name="Nichol S."/>
            <person name="Tracey A."/>
            <person name="Holroyd N."/>
            <person name="Cotton J.A."/>
            <person name="Stanley E.J."/>
            <person name="Zarowiecki M."/>
            <person name="Liu J.Z."/>
            <person name="Huckvale T."/>
            <person name="Cooper P.J."/>
            <person name="Grencis R.K."/>
            <person name="Berriman M."/>
        </authorList>
    </citation>
    <scope>NUCLEOTIDE SEQUENCE [LARGE SCALE GENOMIC DNA]</scope>
</reference>
<dbReference type="Pfam" id="PF02886">
    <property type="entry name" value="LBP_BPI_CETP_C"/>
    <property type="match status" value="1"/>
</dbReference>
<evidence type="ECO:0000256" key="1">
    <source>
        <dbReference type="SAM" id="MobiDB-lite"/>
    </source>
</evidence>
<dbReference type="SMART" id="SM00329">
    <property type="entry name" value="BPI2"/>
    <property type="match status" value="1"/>
</dbReference>
<evidence type="ECO:0000313" key="4">
    <source>
        <dbReference type="EMBL" id="CDW56725.1"/>
    </source>
</evidence>
<dbReference type="InterPro" id="IPR032942">
    <property type="entry name" value="BPI/LBP/Plunc"/>
</dbReference>
<evidence type="ECO:0000313" key="5">
    <source>
        <dbReference type="Proteomes" id="UP000030665"/>
    </source>
</evidence>
<dbReference type="PANTHER" id="PTHR10504">
    <property type="entry name" value="BACTERICIDAL PERMEABILITY-INCREASING BPI PROTEIN-RELATED"/>
    <property type="match status" value="1"/>
</dbReference>
<organism evidence="4 5">
    <name type="scientific">Trichuris trichiura</name>
    <name type="common">Whipworm</name>
    <name type="synonym">Trichocephalus trichiurus</name>
    <dbReference type="NCBI Taxonomy" id="36087"/>
    <lineage>
        <taxon>Eukaryota</taxon>
        <taxon>Metazoa</taxon>
        <taxon>Ecdysozoa</taxon>
        <taxon>Nematoda</taxon>
        <taxon>Enoplea</taxon>
        <taxon>Dorylaimia</taxon>
        <taxon>Trichinellida</taxon>
        <taxon>Trichuridae</taxon>
        <taxon>Trichuris</taxon>
    </lineage>
</organism>
<keyword evidence="5" id="KW-1185">Reference proteome</keyword>
<name>A0A077ZDJ9_TRITR</name>
<dbReference type="Gene3D" id="3.15.20.10">
    <property type="entry name" value="Bactericidal permeability-increasing protein, domain 2"/>
    <property type="match status" value="1"/>
</dbReference>
<feature type="signal peptide" evidence="2">
    <location>
        <begin position="1"/>
        <end position="21"/>
    </location>
</feature>
<evidence type="ECO:0000256" key="2">
    <source>
        <dbReference type="SAM" id="SignalP"/>
    </source>
</evidence>
<feature type="domain" description="Lipid-binding serum glycoprotein C-terminal" evidence="3">
    <location>
        <begin position="296"/>
        <end position="503"/>
    </location>
</feature>
<dbReference type="OrthoDB" id="337581at2759"/>
<protein>
    <submittedName>
        <fullName evidence="4">LBP</fullName>
    </submittedName>
</protein>
<dbReference type="SUPFAM" id="SSF55394">
    <property type="entry name" value="Bactericidal permeability-increasing protein, BPI"/>
    <property type="match status" value="2"/>
</dbReference>
<dbReference type="InterPro" id="IPR017943">
    <property type="entry name" value="Bactericidal_perm-incr_a/b_dom"/>
</dbReference>
<feature type="chain" id="PRO_5001728637" evidence="2">
    <location>
        <begin position="22"/>
        <end position="704"/>
    </location>
</feature>
<dbReference type="PANTHER" id="PTHR10504:SF133">
    <property type="entry name" value="LIPID-BINDING SERUM GLYCOPROTEIN C-TERMINAL DOMAIN-CONTAINING PROTEIN"/>
    <property type="match status" value="1"/>
</dbReference>
<dbReference type="GO" id="GO:0008289">
    <property type="term" value="F:lipid binding"/>
    <property type="evidence" value="ECO:0007669"/>
    <property type="project" value="InterPro"/>
</dbReference>
<reference evidence="4" key="1">
    <citation type="submission" date="2014-01" db="EMBL/GenBank/DDBJ databases">
        <authorList>
            <person name="Aslett M."/>
        </authorList>
    </citation>
    <scope>NUCLEOTIDE SEQUENCE</scope>
</reference>
<feature type="compositionally biased region" description="Basic and acidic residues" evidence="1">
    <location>
        <begin position="674"/>
        <end position="704"/>
    </location>
</feature>